<sequence length="131" mass="14005">MQLSSGERSILAYFPSSSTAKEAMAALKKEGISEIQLDRVSRFGVSLDREFNNPIAGQADTITGLTLYSSDTDQYTNNDARVLMATDPSVSGIGADDYGVAGGKAFLLTVVTDEHNLDKAVAILKEMGAYF</sequence>
<proteinExistence type="predicted"/>
<dbReference type="AlphaFoldDB" id="A0A0L6W2A5"/>
<gene>
    <name evidence="1" type="ORF">Tfer_1527</name>
</gene>
<dbReference type="RefSeq" id="WP_052217693.1">
    <property type="nucleotide sequence ID" value="NZ_LGTE01000009.1"/>
</dbReference>
<protein>
    <submittedName>
        <fullName evidence="1">Uncharacterized protein</fullName>
    </submittedName>
</protein>
<accession>A0A0L6W2A5</accession>
<organism evidence="1 2">
    <name type="scientific">Thermincola ferriacetica</name>
    <dbReference type="NCBI Taxonomy" id="281456"/>
    <lineage>
        <taxon>Bacteria</taxon>
        <taxon>Bacillati</taxon>
        <taxon>Bacillota</taxon>
        <taxon>Clostridia</taxon>
        <taxon>Eubacteriales</taxon>
        <taxon>Thermincolaceae</taxon>
        <taxon>Thermincola</taxon>
    </lineage>
</organism>
<dbReference type="Proteomes" id="UP000037175">
    <property type="component" value="Unassembled WGS sequence"/>
</dbReference>
<name>A0A0L6W2A5_9FIRM</name>
<dbReference type="EMBL" id="LGTE01000009">
    <property type="protein sequence ID" value="KNZ69712.1"/>
    <property type="molecule type" value="Genomic_DNA"/>
</dbReference>
<keyword evidence="2" id="KW-1185">Reference proteome</keyword>
<evidence type="ECO:0000313" key="1">
    <source>
        <dbReference type="EMBL" id="KNZ69712.1"/>
    </source>
</evidence>
<comment type="caution">
    <text evidence="1">The sequence shown here is derived from an EMBL/GenBank/DDBJ whole genome shotgun (WGS) entry which is preliminary data.</text>
</comment>
<evidence type="ECO:0000313" key="2">
    <source>
        <dbReference type="Proteomes" id="UP000037175"/>
    </source>
</evidence>
<reference evidence="2" key="1">
    <citation type="submission" date="2015-07" db="EMBL/GenBank/DDBJ databases">
        <title>Complete Genome of Thermincola ferriacetica strain Z-0001T.</title>
        <authorList>
            <person name="Lusk B."/>
            <person name="Badalamenti J.P."/>
            <person name="Parameswaran P."/>
            <person name="Bond D.R."/>
            <person name="Torres C.I."/>
        </authorList>
    </citation>
    <scope>NUCLEOTIDE SEQUENCE [LARGE SCALE GENOMIC DNA]</scope>
    <source>
        <strain evidence="2">Z-0001</strain>
    </source>
</reference>
<dbReference type="PATRIC" id="fig|281456.6.peg.1631"/>